<dbReference type="AlphaFoldDB" id="A0A7S1HVX7"/>
<accession>A0A7S1HVX7</accession>
<protein>
    <submittedName>
        <fullName evidence="1">Uncharacterized protein</fullName>
    </submittedName>
</protein>
<dbReference type="EMBL" id="HBGA01010496">
    <property type="protein sequence ID" value="CAD8992930.1"/>
    <property type="molecule type" value="Transcribed_RNA"/>
</dbReference>
<gene>
    <name evidence="1" type="ORF">EGYM00392_LOCUS3977</name>
</gene>
<sequence length="101" mass="11550">MIHNFISLSNPRLLDLVAEQTIYLKRQKWVQTSSKCVTNTCLRIPSGFDCCVFNKCCRKRIFTTFGPTLDLFQISGTAEANSRAKRGVLRVKPVRKRVKTV</sequence>
<evidence type="ECO:0000313" key="1">
    <source>
        <dbReference type="EMBL" id="CAD8992930.1"/>
    </source>
</evidence>
<reference evidence="1" key="1">
    <citation type="submission" date="2021-01" db="EMBL/GenBank/DDBJ databases">
        <authorList>
            <person name="Corre E."/>
            <person name="Pelletier E."/>
            <person name="Niang G."/>
            <person name="Scheremetjew M."/>
            <person name="Finn R."/>
            <person name="Kale V."/>
            <person name="Holt S."/>
            <person name="Cochrane G."/>
            <person name="Meng A."/>
            <person name="Brown T."/>
            <person name="Cohen L."/>
        </authorList>
    </citation>
    <scope>NUCLEOTIDE SEQUENCE</scope>
    <source>
        <strain evidence="1">NIES-381</strain>
    </source>
</reference>
<name>A0A7S1HVX7_9EUGL</name>
<organism evidence="1">
    <name type="scientific">Eutreptiella gymnastica</name>
    <dbReference type="NCBI Taxonomy" id="73025"/>
    <lineage>
        <taxon>Eukaryota</taxon>
        <taxon>Discoba</taxon>
        <taxon>Euglenozoa</taxon>
        <taxon>Euglenida</taxon>
        <taxon>Spirocuta</taxon>
        <taxon>Euglenophyceae</taxon>
        <taxon>Eutreptiales</taxon>
        <taxon>Eutreptiaceae</taxon>
        <taxon>Eutreptiella</taxon>
    </lineage>
</organism>
<proteinExistence type="predicted"/>